<proteinExistence type="predicted"/>
<protein>
    <recommendedName>
        <fullName evidence="7">EF-hand domain-containing protein</fullName>
    </recommendedName>
</protein>
<accession>A0AAW2HK22</accession>
<dbReference type="EMBL" id="JARGDH010000004">
    <property type="protein sequence ID" value="KAL0270299.1"/>
    <property type="molecule type" value="Genomic_DNA"/>
</dbReference>
<gene>
    <name evidence="6" type="ORF">PYX00_007764</name>
</gene>
<feature type="compositionally biased region" description="Basic and acidic residues" evidence="5">
    <location>
        <begin position="571"/>
        <end position="590"/>
    </location>
</feature>
<evidence type="ECO:0000313" key="6">
    <source>
        <dbReference type="EMBL" id="KAL0270299.1"/>
    </source>
</evidence>
<feature type="compositionally biased region" description="Polar residues" evidence="5">
    <location>
        <begin position="8"/>
        <end position="18"/>
    </location>
</feature>
<dbReference type="InterPro" id="IPR042814">
    <property type="entry name" value="Morn5"/>
</dbReference>
<evidence type="ECO:0000256" key="2">
    <source>
        <dbReference type="ARBA" id="ARBA00022846"/>
    </source>
</evidence>
<dbReference type="AlphaFoldDB" id="A0AAW2HK22"/>
<evidence type="ECO:0000256" key="3">
    <source>
        <dbReference type="ARBA" id="ARBA00023069"/>
    </source>
</evidence>
<feature type="region of interest" description="Disordered" evidence="5">
    <location>
        <begin position="519"/>
        <end position="590"/>
    </location>
</feature>
<name>A0AAW2HK22_9NEOP</name>
<dbReference type="PANTHER" id="PTHR46437:SF1">
    <property type="entry name" value="MORN REPEAT-CONTAINING PROTEIN 5"/>
    <property type="match status" value="1"/>
</dbReference>
<sequence>MDVRKSKSAGTNRSSHQASDGEMPNVGRGASGHQAPPESKKEAPPPPPAKVEEDRKWSGNKSYRMRAESPAPMEAVSEMYYDYYMEEGEGYWDYGVSEEIPQKPAIFVHSPPTQFPDVLLAKKSTFRSIFVKTAVPKESSSYYKRQVPPESQFNMVPVLEDPRMRSDTTYRKDPVQRAFEKRGVIRDLSNVASSQWDVFPITKSGLFSFHSQDRVHQTRHLSKIEERLSTAQVQVLKFAHSWPTGSSWTGHWDGLGMAGSGTYTMPHDVTYIGKMQDGVCHDDDATLIYPNGFKVIHCNYVNGVLTDYQFQFPDGLEYEKNWKYCRYPDRRFWNEILNGLKPGKVAQKTQEDPPRKIPPGCYDTNDGFFNEKTRMLTSPDDELLRVPTCQEEKWIKEKCRKGFQQFTRFRPDLFENWFNNDKEFINSILEMQRRYNHGKITYEELYQFYDENDLLTSCVNFKKMKRQESTQEVRKMEYKLKKRYEGECFVHLKSSTHARKLRSDRFGKRISSMGKSSWKMRSGMDAVKSPTMSTITSSVGDRSKSGILRPRSSMSAHERRASFKSQGTQSRGDEDTISHESREHGWNEEKENKRGLVEGLILDIIEGIALQDLEKCKTRLVRTQSFGNLQFRPEKSREKCFRVLQSLYTSLSDAAEYCDSTPEMECDFKMLAEDRYQTVKYWGKKIFTLSFNEKAGCGSVNF</sequence>
<evidence type="ECO:0000256" key="4">
    <source>
        <dbReference type="ARBA" id="ARBA00023273"/>
    </source>
</evidence>
<feature type="region of interest" description="Disordered" evidence="5">
    <location>
        <begin position="1"/>
        <end position="69"/>
    </location>
</feature>
<evidence type="ECO:0000256" key="1">
    <source>
        <dbReference type="ARBA" id="ARBA00004230"/>
    </source>
</evidence>
<organism evidence="6">
    <name type="scientific">Menopon gallinae</name>
    <name type="common">poultry shaft louse</name>
    <dbReference type="NCBI Taxonomy" id="328185"/>
    <lineage>
        <taxon>Eukaryota</taxon>
        <taxon>Metazoa</taxon>
        <taxon>Ecdysozoa</taxon>
        <taxon>Arthropoda</taxon>
        <taxon>Hexapoda</taxon>
        <taxon>Insecta</taxon>
        <taxon>Pterygota</taxon>
        <taxon>Neoptera</taxon>
        <taxon>Paraneoptera</taxon>
        <taxon>Psocodea</taxon>
        <taxon>Troctomorpha</taxon>
        <taxon>Phthiraptera</taxon>
        <taxon>Amblycera</taxon>
        <taxon>Menoponidae</taxon>
        <taxon>Menopon</taxon>
    </lineage>
</organism>
<dbReference type="GO" id="GO:0031514">
    <property type="term" value="C:motile cilium"/>
    <property type="evidence" value="ECO:0007669"/>
    <property type="project" value="UniProtKB-SubCell"/>
</dbReference>
<dbReference type="PANTHER" id="PTHR46437">
    <property type="entry name" value="MORN REPEAT-CONTAINING PROTEIN 5"/>
    <property type="match status" value="1"/>
</dbReference>
<keyword evidence="3" id="KW-0969">Cilium</keyword>
<dbReference type="SUPFAM" id="SSF82185">
    <property type="entry name" value="Histone H3 K4-specific methyltransferase SET7/9 N-terminal domain"/>
    <property type="match status" value="1"/>
</dbReference>
<evidence type="ECO:0000256" key="5">
    <source>
        <dbReference type="SAM" id="MobiDB-lite"/>
    </source>
</evidence>
<reference evidence="6" key="1">
    <citation type="journal article" date="2024" name="Gigascience">
        <title>Chromosome-level genome of the poultry shaft louse Menopon gallinae provides insight into the host-switching and adaptive evolution of parasitic lice.</title>
        <authorList>
            <person name="Xu Y."/>
            <person name="Ma L."/>
            <person name="Liu S."/>
            <person name="Liang Y."/>
            <person name="Liu Q."/>
            <person name="He Z."/>
            <person name="Tian L."/>
            <person name="Duan Y."/>
            <person name="Cai W."/>
            <person name="Li H."/>
            <person name="Song F."/>
        </authorList>
    </citation>
    <scope>NUCLEOTIDE SEQUENCE</scope>
    <source>
        <strain evidence="6">Cailab_2023a</strain>
    </source>
</reference>
<keyword evidence="2" id="KW-0282">Flagellum</keyword>
<evidence type="ECO:0008006" key="7">
    <source>
        <dbReference type="Google" id="ProtNLM"/>
    </source>
</evidence>
<keyword evidence="4" id="KW-0966">Cell projection</keyword>
<comment type="subcellular location">
    <subcellularLocation>
        <location evidence="1">Cell projection</location>
        <location evidence="1">Cilium</location>
        <location evidence="1">Flagellum</location>
    </subcellularLocation>
</comment>
<comment type="caution">
    <text evidence="6">The sequence shown here is derived from an EMBL/GenBank/DDBJ whole genome shotgun (WGS) entry which is preliminary data.</text>
</comment>
<dbReference type="Gene3D" id="2.20.110.10">
    <property type="entry name" value="Histone H3 K4-specific methyltransferase SET7/9 N-terminal domain"/>
    <property type="match status" value="1"/>
</dbReference>
<feature type="compositionally biased region" description="Polar residues" evidence="5">
    <location>
        <begin position="530"/>
        <end position="540"/>
    </location>
</feature>